<evidence type="ECO:0000313" key="3">
    <source>
        <dbReference type="Proteomes" id="UP000023555"/>
    </source>
</evidence>
<evidence type="ECO:0000313" key="1">
    <source>
        <dbReference type="EMBL" id="EWH31235.1"/>
    </source>
</evidence>
<dbReference type="EMBL" id="AYKQ01000007">
    <property type="protein sequence ID" value="EWH34868.1"/>
    <property type="molecule type" value="Genomic_DNA"/>
</dbReference>
<organism evidence="1 3">
    <name type="scientific">Lysinibacillus sphaericus CBAM5</name>
    <dbReference type="NCBI Taxonomy" id="1400869"/>
    <lineage>
        <taxon>Bacteria</taxon>
        <taxon>Bacillati</taxon>
        <taxon>Bacillota</taxon>
        <taxon>Bacilli</taxon>
        <taxon>Bacillales</taxon>
        <taxon>Bacillaceae</taxon>
        <taxon>Lysinibacillus</taxon>
    </lineage>
</organism>
<protein>
    <submittedName>
        <fullName evidence="1">Uncharacterized protein</fullName>
    </submittedName>
</protein>
<dbReference type="Proteomes" id="UP000023555">
    <property type="component" value="Unassembled WGS sequence"/>
</dbReference>
<dbReference type="EMBL" id="AYKQ01000021">
    <property type="protein sequence ID" value="EWH31235.1"/>
    <property type="molecule type" value="Genomic_DNA"/>
</dbReference>
<gene>
    <name evidence="2" type="ORF">P799_01470</name>
    <name evidence="1" type="ORF">P799_20460</name>
</gene>
<evidence type="ECO:0000313" key="2">
    <source>
        <dbReference type="EMBL" id="EWH34868.1"/>
    </source>
</evidence>
<comment type="caution">
    <text evidence="1">The sequence shown here is derived from an EMBL/GenBank/DDBJ whole genome shotgun (WGS) entry which is preliminary data.</text>
</comment>
<sequence length="78" mass="9092">MHCETTIDPIKSLQEVLASLSYTSLMDRCPLLKFQLKVEIMQEAFRPNLELWKSKKTKDKLNFLSASLVFSMSQSFIY</sequence>
<proteinExistence type="predicted"/>
<name>W7RVK2_LYSSH</name>
<accession>W7RVK2</accession>
<dbReference type="AlphaFoldDB" id="W7RVK2"/>
<reference evidence="1 3" key="1">
    <citation type="journal article" date="2015" name="Stand. Genomic Sci.">
        <title>Genome sequence and description of the mosquitocidal and heavy metal tolerant strain Lysinibacillus sphaericus CBAM5.</title>
        <authorList>
            <person name="Pena-Montenegro T.D."/>
            <person name="Lozano L."/>
            <person name="Dussan J."/>
        </authorList>
    </citation>
    <scope>NUCLEOTIDE SEQUENCE [LARGE SCALE GENOMIC DNA]</scope>
    <source>
        <strain evidence="1">CBAM5</strain>
    </source>
</reference>
<dbReference type="HOGENOM" id="CLU_2617799_0_0_9"/>